<evidence type="ECO:0008006" key="3">
    <source>
        <dbReference type="Google" id="ProtNLM"/>
    </source>
</evidence>
<protein>
    <recommendedName>
        <fullName evidence="3">DUF3970 domain-containing protein</fullName>
    </recommendedName>
</protein>
<gene>
    <name evidence="1" type="ORF">H8S17_11085</name>
</gene>
<organism evidence="1 2">
    <name type="scientific">Roseburia zhanii</name>
    <dbReference type="NCBI Taxonomy" id="2763064"/>
    <lineage>
        <taxon>Bacteria</taxon>
        <taxon>Bacillati</taxon>
        <taxon>Bacillota</taxon>
        <taxon>Clostridia</taxon>
        <taxon>Lachnospirales</taxon>
        <taxon>Lachnospiraceae</taxon>
        <taxon>Roseburia</taxon>
    </lineage>
</organism>
<comment type="caution">
    <text evidence="1">The sequence shown here is derived from an EMBL/GenBank/DDBJ whole genome shotgun (WGS) entry which is preliminary data.</text>
</comment>
<dbReference type="EMBL" id="JACOPH010000009">
    <property type="protein sequence ID" value="MBC5714734.1"/>
    <property type="molecule type" value="Genomic_DNA"/>
</dbReference>
<evidence type="ECO:0000313" key="1">
    <source>
        <dbReference type="EMBL" id="MBC5714734.1"/>
    </source>
</evidence>
<keyword evidence="2" id="KW-1185">Reference proteome</keyword>
<dbReference type="Proteomes" id="UP000606720">
    <property type="component" value="Unassembled WGS sequence"/>
</dbReference>
<accession>A0A923LPI1</accession>
<dbReference type="RefSeq" id="WP_186867365.1">
    <property type="nucleotide sequence ID" value="NZ_JACOPH010000009.1"/>
</dbReference>
<evidence type="ECO:0000313" key="2">
    <source>
        <dbReference type="Proteomes" id="UP000606720"/>
    </source>
</evidence>
<name>A0A923LPI1_9FIRM</name>
<proteinExistence type="predicted"/>
<dbReference type="AlphaFoldDB" id="A0A923LPI1"/>
<reference evidence="1" key="1">
    <citation type="submission" date="2020-08" db="EMBL/GenBank/DDBJ databases">
        <title>Genome public.</title>
        <authorList>
            <person name="Liu C."/>
            <person name="Sun Q."/>
        </authorList>
    </citation>
    <scope>NUCLEOTIDE SEQUENCE</scope>
    <source>
        <strain evidence="1">BX1005</strain>
    </source>
</reference>
<sequence length="59" mass="7052">MLKVRVMGTKNDIVWFQKILQRHPKIEVMEFSELYTNKGTNKYYRAYAEVKKSNVKGNK</sequence>